<reference evidence="1 2" key="1">
    <citation type="submission" date="2016-03" db="EMBL/GenBank/DDBJ databases">
        <authorList>
            <person name="Devillers H."/>
        </authorList>
    </citation>
    <scope>NUCLEOTIDE SEQUENCE [LARGE SCALE GENOMIC DNA]</scope>
    <source>
        <strain evidence="1">CBS 11717</strain>
    </source>
</reference>
<dbReference type="Pfam" id="PF03525">
    <property type="entry name" value="Meiotic_rec114"/>
    <property type="match status" value="1"/>
</dbReference>
<dbReference type="InterPro" id="IPR004354">
    <property type="entry name" value="Meiotic_Rec114"/>
</dbReference>
<proteinExistence type="predicted"/>
<evidence type="ECO:0000313" key="1">
    <source>
        <dbReference type="EMBL" id="SCV02150.1"/>
    </source>
</evidence>
<dbReference type="STRING" id="1230905.A0A1G4KCM3"/>
<keyword evidence="2" id="KW-1185">Reference proteome</keyword>
<accession>A0A1G4KCM3</accession>
<protein>
    <submittedName>
        <fullName evidence="1">LAMI_0G16314g1_1</fullName>
    </submittedName>
</protein>
<dbReference type="GO" id="GO:0007131">
    <property type="term" value="P:reciprocal meiotic recombination"/>
    <property type="evidence" value="ECO:0007669"/>
    <property type="project" value="InterPro"/>
</dbReference>
<dbReference type="EMBL" id="LT598469">
    <property type="protein sequence ID" value="SCV02150.1"/>
    <property type="molecule type" value="Genomic_DNA"/>
</dbReference>
<evidence type="ECO:0000313" key="2">
    <source>
        <dbReference type="Proteomes" id="UP000191024"/>
    </source>
</evidence>
<dbReference type="OrthoDB" id="4036344at2759"/>
<dbReference type="AlphaFoldDB" id="A0A1G4KCM3"/>
<dbReference type="Proteomes" id="UP000191024">
    <property type="component" value="Chromosome G"/>
</dbReference>
<gene>
    <name evidence="1" type="ORF">LAMI_0G16314G</name>
</gene>
<name>A0A1G4KCM3_9SACH</name>
<organism evidence="1 2">
    <name type="scientific">Lachancea mirantina</name>
    <dbReference type="NCBI Taxonomy" id="1230905"/>
    <lineage>
        <taxon>Eukaryota</taxon>
        <taxon>Fungi</taxon>
        <taxon>Dikarya</taxon>
        <taxon>Ascomycota</taxon>
        <taxon>Saccharomycotina</taxon>
        <taxon>Saccharomycetes</taxon>
        <taxon>Saccharomycetales</taxon>
        <taxon>Saccharomycetaceae</taxon>
        <taxon>Lachancea</taxon>
    </lineage>
</organism>
<sequence length="419" mass="47666">MNAYSFDINKYSLYPELLPLVTDVSGRAVAPILTKWRHFYFPNGSVALKIRNGENVIFELTSETAIIEKFSWPNRTTSNQVQWPLSAVSFTASKASLKCKYLVRSCEQDMIKRFQICFFTEQDCRRCCDVLRSFGTRIGKPGIGMNTEGNENPDDSRGLNSTLRTLNFSKATDMRTITDFHANVTKPHLSHNFHDSSEENDLTENAVAENHPFNTMSCSILASQLVTRLSDIDVSTPNHLTTTFERPLTSQSNTDGMHEVKRHEESSMVNNQVLERASKGEQARDMTKVMTKALTDQQKLEFQQCSLDMIPKNPVETPSEMPLSNIREDETQSISSSMADYIADENKSVLGSKKRIGIESTRKRKPAITRELLTKKLGDKRFISWVSDYSTVEKGREFDFLLTLHLKVDKIELMMKELT</sequence>